<evidence type="ECO:0000313" key="1">
    <source>
        <dbReference type="EMBL" id="EAU54191.1"/>
    </source>
</evidence>
<name>Q0EY35_9PROT</name>
<protein>
    <submittedName>
        <fullName evidence="1">Uncharacterized protein</fullName>
    </submittedName>
</protein>
<dbReference type="HOGENOM" id="CLU_3414812_0_0_0"/>
<proteinExistence type="predicted"/>
<comment type="caution">
    <text evidence="1">The sequence shown here is derived from an EMBL/GenBank/DDBJ whole genome shotgun (WGS) entry which is preliminary data.</text>
</comment>
<organism evidence="1 2">
    <name type="scientific">Mariprofundus ferrooxydans PV-1</name>
    <dbReference type="NCBI Taxonomy" id="314345"/>
    <lineage>
        <taxon>Bacteria</taxon>
        <taxon>Pseudomonadati</taxon>
        <taxon>Pseudomonadota</taxon>
        <taxon>Candidatius Mariprofundia</taxon>
        <taxon>Mariprofundales</taxon>
        <taxon>Mariprofundaceae</taxon>
        <taxon>Mariprofundus</taxon>
    </lineage>
</organism>
<dbReference type="EMBL" id="AATS01000011">
    <property type="protein sequence ID" value="EAU54191.1"/>
    <property type="molecule type" value="Genomic_DNA"/>
</dbReference>
<dbReference type="InParanoid" id="Q0EY35"/>
<dbReference type="AlphaFoldDB" id="Q0EY35"/>
<dbReference type="Proteomes" id="UP000005297">
    <property type="component" value="Unassembled WGS sequence"/>
</dbReference>
<sequence length="27" mass="3019">MYSYSDGKLQRTKITGADGKLMVVENN</sequence>
<accession>Q0EY35</accession>
<gene>
    <name evidence="1" type="ORF">SPV1_05502</name>
</gene>
<evidence type="ECO:0000313" key="2">
    <source>
        <dbReference type="Proteomes" id="UP000005297"/>
    </source>
</evidence>
<keyword evidence="2" id="KW-1185">Reference proteome</keyword>
<reference evidence="1 2" key="1">
    <citation type="submission" date="2006-09" db="EMBL/GenBank/DDBJ databases">
        <authorList>
            <person name="Emerson D."/>
            <person name="Ferriera S."/>
            <person name="Johnson J."/>
            <person name="Kravitz S."/>
            <person name="Halpern A."/>
            <person name="Remington K."/>
            <person name="Beeson K."/>
            <person name="Tran B."/>
            <person name="Rogers Y.-H."/>
            <person name="Friedman R."/>
            <person name="Venter J.C."/>
        </authorList>
    </citation>
    <scope>NUCLEOTIDE SEQUENCE [LARGE SCALE GENOMIC DNA]</scope>
    <source>
        <strain evidence="1 2">PV-1</strain>
    </source>
</reference>